<feature type="compositionally biased region" description="Polar residues" evidence="1">
    <location>
        <begin position="49"/>
        <end position="63"/>
    </location>
</feature>
<dbReference type="AlphaFoldDB" id="Q9H669"/>
<comment type="interaction">
    <interactant intactId="EBI-10307430">
        <id>Q9H669</id>
    </interactant>
    <interactant intactId="EBI-750300">
        <id>Q01658</id>
        <label>DR1</label>
    </interactant>
    <organismsDiffer>false</organismsDiffer>
    <experiments>3</experiments>
</comment>
<proteinExistence type="evidence at protein level"/>
<feature type="region of interest" description="Disordered" evidence="1">
    <location>
        <begin position="1"/>
        <end position="85"/>
    </location>
</feature>
<dbReference type="EMBL" id="AK026211">
    <property type="protein sequence ID" value="BAB15395.1"/>
    <property type="molecule type" value="mRNA"/>
</dbReference>
<accession>Q9H669</accession>
<protein>
    <submittedName>
        <fullName evidence="2">cDNA: FLJ22558 fis, clone HSI01557</fullName>
    </submittedName>
</protein>
<evidence type="ECO:0000313" key="2">
    <source>
        <dbReference type="EMBL" id="BAB15395.1"/>
    </source>
</evidence>
<sequence length="156" mass="16187">MGAQSGPLPQTEPWPLKVDSEAAAPPAASVSSQARSGKGFKSKPPGSCVRSTQQGFKVSNWFGTQPGPPKETKAGTGWGQAGLAGSCADPPRVPWEAVGLAVAAVSCSQASPASPGSGRRASAHFISHRLRRPGAPPSTHNKERDSFRTAFIWITD</sequence>
<comment type="interaction">
    <interactant intactId="EBI-10307430">
        <id>Q9H669</id>
    </interactant>
    <interactant intactId="EBI-372899">
        <id>Q13148</id>
        <label>TARDBP</label>
    </interactant>
    <organismsDiffer>false</organismsDiffer>
    <experiments>6</experiments>
</comment>
<reference evidence="2" key="1">
    <citation type="submission" date="2000-08" db="EMBL/GenBank/DDBJ databases">
        <title>NEDO human cDNA sequencing project.</title>
        <authorList>
            <person name="Watanabe K."/>
            <person name="Kumagai A."/>
            <person name="Itakura S."/>
            <person name="Yamazaki M."/>
            <person name="Tashiro H."/>
            <person name="Ota T."/>
            <person name="Suzuki Y."/>
            <person name="Obayashi M."/>
            <person name="Nishi T."/>
            <person name="Shibahara T."/>
            <person name="Tanaka T."/>
            <person name="Nakamura Y."/>
            <person name="Isogai T."/>
            <person name="Sugano S."/>
        </authorList>
    </citation>
    <scope>NUCLEOTIDE SEQUENCE</scope>
    <source>
        <tissue evidence="2">Human small intestine</tissue>
    </source>
</reference>
<organism evidence="2">
    <name type="scientific">Homo sapiens</name>
    <name type="common">Human</name>
    <dbReference type="NCBI Taxonomy" id="9606"/>
    <lineage>
        <taxon>Eukaryota</taxon>
        <taxon>Metazoa</taxon>
        <taxon>Chordata</taxon>
        <taxon>Craniata</taxon>
        <taxon>Vertebrata</taxon>
        <taxon>Euteleostomi</taxon>
        <taxon>Mammalia</taxon>
        <taxon>Eutheria</taxon>
        <taxon>Euarchontoglires</taxon>
        <taxon>Primates</taxon>
        <taxon>Haplorrhini</taxon>
        <taxon>Catarrhini</taxon>
        <taxon>Hominidae</taxon>
        <taxon>Homo</taxon>
    </lineage>
</organism>
<comment type="interaction">
    <interactant intactId="EBI-10307430">
        <id>Q9H669</id>
    </interactant>
    <interactant intactId="EBI-743771">
        <id>Q92624</id>
        <label>APPBP2</label>
    </interactant>
    <organismsDiffer>false</organismsDiffer>
    <experiments>3</experiments>
</comment>
<name>Q9H669_HUMAN</name>
<dbReference type="IntAct" id="Q9H669">
    <property type="interactions" value="6"/>
</dbReference>
<comment type="interaction">
    <interactant intactId="EBI-10307430">
        <id>Q9H669</id>
    </interactant>
    <interactant intactId="EBI-21535880">
        <id>Q92870-2</id>
        <label>APBB2</label>
    </interactant>
    <organismsDiffer>false</organismsDiffer>
    <experiments>3</experiments>
</comment>
<feature type="compositionally biased region" description="Low complexity" evidence="1">
    <location>
        <begin position="21"/>
        <end position="36"/>
    </location>
</feature>
<comment type="interaction">
    <interactant intactId="EBI-10307430">
        <id>Q9H669</id>
    </interactant>
    <interactant intactId="EBI-1054873">
        <id>Q9Y5Q9</id>
        <label>GTF3C3</label>
    </interactant>
    <organismsDiffer>false</organismsDiffer>
    <experiments>3</experiments>
</comment>
<evidence type="ECO:0000256" key="1">
    <source>
        <dbReference type="SAM" id="MobiDB-lite"/>
    </source>
</evidence>
<comment type="interaction">
    <interactant intactId="EBI-10307430">
        <id>Q9H669</id>
    </interactant>
    <interactant intactId="EBI-930964">
        <id>P54253</id>
        <label>ATXN1</label>
    </interactant>
    <organismsDiffer>false</organismsDiffer>
    <experiments>3</experiments>
</comment>